<dbReference type="AlphaFoldDB" id="A0A2A9CXN7"/>
<gene>
    <name evidence="1" type="ORF">ATL40_0751</name>
</gene>
<evidence type="ECO:0000313" key="2">
    <source>
        <dbReference type="Proteomes" id="UP000224915"/>
    </source>
</evidence>
<name>A0A2A9CXN7_9MICO</name>
<comment type="caution">
    <text evidence="1">The sequence shown here is derived from an EMBL/GenBank/DDBJ whole genome shotgun (WGS) entry which is preliminary data.</text>
</comment>
<proteinExistence type="predicted"/>
<organism evidence="1 2">
    <name type="scientific">Serinibacter salmoneus</name>
    <dbReference type="NCBI Taxonomy" id="556530"/>
    <lineage>
        <taxon>Bacteria</taxon>
        <taxon>Bacillati</taxon>
        <taxon>Actinomycetota</taxon>
        <taxon>Actinomycetes</taxon>
        <taxon>Micrococcales</taxon>
        <taxon>Beutenbergiaceae</taxon>
        <taxon>Serinibacter</taxon>
    </lineage>
</organism>
<protein>
    <submittedName>
        <fullName evidence="1">Uncharacterized protein</fullName>
    </submittedName>
</protein>
<evidence type="ECO:0000313" key="1">
    <source>
        <dbReference type="EMBL" id="PFG19194.1"/>
    </source>
</evidence>
<accession>A0A2A9CXN7</accession>
<reference evidence="1 2" key="1">
    <citation type="submission" date="2017-10" db="EMBL/GenBank/DDBJ databases">
        <title>Sequencing the genomes of 1000 actinobacteria strains.</title>
        <authorList>
            <person name="Klenk H.-P."/>
        </authorList>
    </citation>
    <scope>NUCLEOTIDE SEQUENCE [LARGE SCALE GENOMIC DNA]</scope>
    <source>
        <strain evidence="1 2">DSM 21801</strain>
    </source>
</reference>
<sequence length="98" mass="10112">MSGALVPRGGVEAIRDHATTTARHIAALILAACETRGTTVEAVTAQAGQPPRMARFCREAPGRVTLSWVGAVSEALGVDPYVILGAAFELAGEAPTRV</sequence>
<dbReference type="Proteomes" id="UP000224915">
    <property type="component" value="Unassembled WGS sequence"/>
</dbReference>
<keyword evidence="2" id="KW-1185">Reference proteome</keyword>
<dbReference type="EMBL" id="PDJD01000001">
    <property type="protein sequence ID" value="PFG19194.1"/>
    <property type="molecule type" value="Genomic_DNA"/>
</dbReference>
<dbReference type="RefSeq" id="WP_098468354.1">
    <property type="nucleotide sequence ID" value="NZ_PDJD01000001.1"/>
</dbReference>